<dbReference type="Proteomes" id="UP000537326">
    <property type="component" value="Unassembled WGS sequence"/>
</dbReference>
<evidence type="ECO:0000256" key="4">
    <source>
        <dbReference type="SAM" id="MobiDB-lite"/>
    </source>
</evidence>
<dbReference type="RefSeq" id="WP_343045656.1">
    <property type="nucleotide sequence ID" value="NZ_BAAAPP010000005.1"/>
</dbReference>
<comment type="caution">
    <text evidence="5">The sequence shown here is derived from an EMBL/GenBank/DDBJ whole genome shotgun (WGS) entry which is preliminary data.</text>
</comment>
<dbReference type="AlphaFoldDB" id="A0A7Z0C3A8"/>
<dbReference type="InterPro" id="IPR002347">
    <property type="entry name" value="SDR_fam"/>
</dbReference>
<evidence type="ECO:0000313" key="6">
    <source>
        <dbReference type="Proteomes" id="UP000537326"/>
    </source>
</evidence>
<proteinExistence type="inferred from homology"/>
<keyword evidence="2" id="KW-0560">Oxidoreductase</keyword>
<feature type="region of interest" description="Disordered" evidence="4">
    <location>
        <begin position="1"/>
        <end position="20"/>
    </location>
</feature>
<dbReference type="InterPro" id="IPR036291">
    <property type="entry name" value="NAD(P)-bd_dom_sf"/>
</dbReference>
<dbReference type="Gene3D" id="3.40.50.720">
    <property type="entry name" value="NAD(P)-binding Rossmann-like Domain"/>
    <property type="match status" value="1"/>
</dbReference>
<sequence>MTHDVSADIPSLRQRPVGSPFGATSTAEEVLSGVDLSGARALVTGGYAGIGLALVRALAQAGAEVLAPARRPQVAREALADVPGATVAALDLSEQQSVATLAEALDGPLDLLVLNAGVMACPETRTPEGWELQLATNHLGHFSLVNRLLPHLVPGGRVVSVSSLGHHHGGMHWEDPMFEQDYAKWRAYGQSKSANALLAVHLAESGVAAYSLHPGAILTDLGKHLTEADLDDVLLTDADGNLVVPSFKTPEQGAATAAFAATSDLLTDRAGAYLEDCEVAPLVDGEGLGDHGVRRWAVDPAEAARLWAWSAELTGVDALR</sequence>
<dbReference type="PANTHER" id="PTHR24320:SF148">
    <property type="entry name" value="NAD(P)-BINDING ROSSMANN-FOLD SUPERFAMILY PROTEIN"/>
    <property type="match status" value="1"/>
</dbReference>
<evidence type="ECO:0000256" key="2">
    <source>
        <dbReference type="ARBA" id="ARBA00023002"/>
    </source>
</evidence>
<evidence type="ECO:0000313" key="5">
    <source>
        <dbReference type="EMBL" id="NYI10943.1"/>
    </source>
</evidence>
<dbReference type="FunFam" id="3.40.50.720:FF:000594">
    <property type="entry name" value="Short-chain oxidoreductase"/>
    <property type="match status" value="1"/>
</dbReference>
<comment type="similarity">
    <text evidence="1">Belongs to the short-chain dehydrogenases/reductases (SDR) family.</text>
</comment>
<name>A0A7Z0C3A8_9ACTN</name>
<dbReference type="GO" id="GO:0016491">
    <property type="term" value="F:oxidoreductase activity"/>
    <property type="evidence" value="ECO:0007669"/>
    <property type="project" value="UniProtKB-KW"/>
</dbReference>
<accession>A0A7Z0C3A8</accession>
<evidence type="ECO:0000256" key="3">
    <source>
        <dbReference type="ARBA" id="ARBA00071493"/>
    </source>
</evidence>
<dbReference type="PANTHER" id="PTHR24320">
    <property type="entry name" value="RETINOL DEHYDROGENASE"/>
    <property type="match status" value="1"/>
</dbReference>
<protein>
    <recommendedName>
        <fullName evidence="3">Probable oxidoreductase</fullName>
    </recommendedName>
</protein>
<evidence type="ECO:0000256" key="1">
    <source>
        <dbReference type="ARBA" id="ARBA00006484"/>
    </source>
</evidence>
<dbReference type="EMBL" id="JACBZI010000001">
    <property type="protein sequence ID" value="NYI10943.1"/>
    <property type="molecule type" value="Genomic_DNA"/>
</dbReference>
<keyword evidence="6" id="KW-1185">Reference proteome</keyword>
<gene>
    <name evidence="5" type="ORF">BKA05_002458</name>
</gene>
<dbReference type="PRINTS" id="PR00081">
    <property type="entry name" value="GDHRDH"/>
</dbReference>
<dbReference type="Pfam" id="PF00106">
    <property type="entry name" value="adh_short"/>
    <property type="match status" value="1"/>
</dbReference>
<dbReference type="SUPFAM" id="SSF51735">
    <property type="entry name" value="NAD(P)-binding Rossmann-fold domains"/>
    <property type="match status" value="1"/>
</dbReference>
<reference evidence="5 6" key="1">
    <citation type="submission" date="2020-07" db="EMBL/GenBank/DDBJ databases">
        <title>Sequencing the genomes of 1000 actinobacteria strains.</title>
        <authorList>
            <person name="Klenk H.-P."/>
        </authorList>
    </citation>
    <scope>NUCLEOTIDE SEQUENCE [LARGE SCALE GENOMIC DNA]</scope>
    <source>
        <strain evidence="5 6">DSM 18248</strain>
    </source>
</reference>
<organism evidence="5 6">
    <name type="scientific">Nocardioides marinus</name>
    <dbReference type="NCBI Taxonomy" id="374514"/>
    <lineage>
        <taxon>Bacteria</taxon>
        <taxon>Bacillati</taxon>
        <taxon>Actinomycetota</taxon>
        <taxon>Actinomycetes</taxon>
        <taxon>Propionibacteriales</taxon>
        <taxon>Nocardioidaceae</taxon>
        <taxon>Nocardioides</taxon>
    </lineage>
</organism>